<dbReference type="AlphaFoldDB" id="A0AAV4PJN3"/>
<proteinExistence type="predicted"/>
<name>A0AAV4PJN3_9ARAC</name>
<reference evidence="1 2" key="1">
    <citation type="submission" date="2021-06" db="EMBL/GenBank/DDBJ databases">
        <title>Caerostris darwini draft genome.</title>
        <authorList>
            <person name="Kono N."/>
            <person name="Arakawa K."/>
        </authorList>
    </citation>
    <scope>NUCLEOTIDE SEQUENCE [LARGE SCALE GENOMIC DNA]</scope>
</reference>
<sequence>MKLVHPQDLLIEFTFSSRTWEDIFRDILVGIPNCHITNGLNDFPAERWLNKLVFRETGERTMHTRTTLLPFFFIPPPSQVLFVVATKQLAWRGLQQMYIKDHDKRRRVLVFLEPGTFGERKPFNKRHS</sequence>
<protein>
    <submittedName>
        <fullName evidence="1">Uncharacterized protein</fullName>
    </submittedName>
</protein>
<evidence type="ECO:0000313" key="2">
    <source>
        <dbReference type="Proteomes" id="UP001054837"/>
    </source>
</evidence>
<gene>
    <name evidence="1" type="ORF">CDAR_582641</name>
</gene>
<comment type="caution">
    <text evidence="1">The sequence shown here is derived from an EMBL/GenBank/DDBJ whole genome shotgun (WGS) entry which is preliminary data.</text>
</comment>
<evidence type="ECO:0000313" key="1">
    <source>
        <dbReference type="EMBL" id="GIX97772.1"/>
    </source>
</evidence>
<dbReference type="Proteomes" id="UP001054837">
    <property type="component" value="Unassembled WGS sequence"/>
</dbReference>
<organism evidence="1 2">
    <name type="scientific">Caerostris darwini</name>
    <dbReference type="NCBI Taxonomy" id="1538125"/>
    <lineage>
        <taxon>Eukaryota</taxon>
        <taxon>Metazoa</taxon>
        <taxon>Ecdysozoa</taxon>
        <taxon>Arthropoda</taxon>
        <taxon>Chelicerata</taxon>
        <taxon>Arachnida</taxon>
        <taxon>Araneae</taxon>
        <taxon>Araneomorphae</taxon>
        <taxon>Entelegynae</taxon>
        <taxon>Araneoidea</taxon>
        <taxon>Araneidae</taxon>
        <taxon>Caerostris</taxon>
    </lineage>
</organism>
<keyword evidence="2" id="KW-1185">Reference proteome</keyword>
<dbReference type="EMBL" id="BPLQ01003069">
    <property type="protein sequence ID" value="GIX97772.1"/>
    <property type="molecule type" value="Genomic_DNA"/>
</dbReference>
<accession>A0AAV4PJN3</accession>